<keyword evidence="3 9" id="KW-0645">Protease</keyword>
<dbReference type="SUPFAM" id="SSF52743">
    <property type="entry name" value="Subtilisin-like"/>
    <property type="match status" value="1"/>
</dbReference>
<feature type="domain" description="Subtilisin-like protease fibronectin type-III" evidence="14">
    <location>
        <begin position="637"/>
        <end position="735"/>
    </location>
</feature>
<organism evidence="15 16">
    <name type="scientific">Miscanthus lutarioriparius</name>
    <dbReference type="NCBI Taxonomy" id="422564"/>
    <lineage>
        <taxon>Eukaryota</taxon>
        <taxon>Viridiplantae</taxon>
        <taxon>Streptophyta</taxon>
        <taxon>Embryophyta</taxon>
        <taxon>Tracheophyta</taxon>
        <taxon>Spermatophyta</taxon>
        <taxon>Magnoliopsida</taxon>
        <taxon>Liliopsida</taxon>
        <taxon>Poales</taxon>
        <taxon>Poaceae</taxon>
        <taxon>PACMAD clade</taxon>
        <taxon>Panicoideae</taxon>
        <taxon>Andropogonodae</taxon>
        <taxon>Andropogoneae</taxon>
        <taxon>Saccharinae</taxon>
        <taxon>Miscanthus</taxon>
    </lineage>
</organism>
<dbReference type="InterPro" id="IPR023827">
    <property type="entry name" value="Peptidase_S8_Asp-AS"/>
</dbReference>
<evidence type="ECO:0000256" key="8">
    <source>
        <dbReference type="PIRSR" id="PIRSR615500-1"/>
    </source>
</evidence>
<feature type="chain" id="PRO_5032337610" evidence="11">
    <location>
        <begin position="25"/>
        <end position="740"/>
    </location>
</feature>
<dbReference type="InterPro" id="IPR037045">
    <property type="entry name" value="S8pro/Inhibitor_I9_sf"/>
</dbReference>
<dbReference type="PROSITE" id="PS51892">
    <property type="entry name" value="SUBTILASE"/>
    <property type="match status" value="1"/>
</dbReference>
<evidence type="ECO:0000313" key="15">
    <source>
        <dbReference type="EMBL" id="CAD6231045.1"/>
    </source>
</evidence>
<dbReference type="InterPro" id="IPR045051">
    <property type="entry name" value="SBT"/>
</dbReference>
<evidence type="ECO:0000259" key="13">
    <source>
        <dbReference type="Pfam" id="PF05922"/>
    </source>
</evidence>
<keyword evidence="4 11" id="KW-0732">Signal</keyword>
<name>A0A811NWQ7_9POAL</name>
<reference evidence="15" key="1">
    <citation type="submission" date="2020-10" db="EMBL/GenBank/DDBJ databases">
        <authorList>
            <person name="Han B."/>
            <person name="Lu T."/>
            <person name="Zhao Q."/>
            <person name="Huang X."/>
            <person name="Zhao Y."/>
        </authorList>
    </citation>
    <scope>NUCLEOTIDE SEQUENCE</scope>
</reference>
<dbReference type="GO" id="GO:0004252">
    <property type="term" value="F:serine-type endopeptidase activity"/>
    <property type="evidence" value="ECO:0007669"/>
    <property type="project" value="UniProtKB-UniRule"/>
</dbReference>
<accession>A0A811NWQ7</accession>
<dbReference type="PROSITE" id="PS00136">
    <property type="entry name" value="SUBTILASE_ASP"/>
    <property type="match status" value="1"/>
</dbReference>
<evidence type="ECO:0000256" key="3">
    <source>
        <dbReference type="ARBA" id="ARBA00022670"/>
    </source>
</evidence>
<protein>
    <submittedName>
        <fullName evidence="15">Uncharacterized protein</fullName>
    </submittedName>
</protein>
<dbReference type="Pfam" id="PF05922">
    <property type="entry name" value="Inhibitor_I9"/>
    <property type="match status" value="1"/>
</dbReference>
<evidence type="ECO:0000313" key="16">
    <source>
        <dbReference type="Proteomes" id="UP000604825"/>
    </source>
</evidence>
<dbReference type="InterPro" id="IPR023828">
    <property type="entry name" value="Peptidase_S8_Ser-AS"/>
</dbReference>
<dbReference type="InterPro" id="IPR010259">
    <property type="entry name" value="S8pro/Inhibitor_I9"/>
</dbReference>
<dbReference type="InterPro" id="IPR041469">
    <property type="entry name" value="Subtilisin-like_FN3"/>
</dbReference>
<dbReference type="EMBL" id="CAJGYO010000005">
    <property type="protein sequence ID" value="CAD6231045.1"/>
    <property type="molecule type" value="Genomic_DNA"/>
</dbReference>
<dbReference type="Gene3D" id="3.40.50.200">
    <property type="entry name" value="Peptidase S8/S53 domain"/>
    <property type="match status" value="1"/>
</dbReference>
<feature type="signal peptide" evidence="11">
    <location>
        <begin position="1"/>
        <end position="24"/>
    </location>
</feature>
<dbReference type="AlphaFoldDB" id="A0A811NWQ7"/>
<evidence type="ECO:0000256" key="2">
    <source>
        <dbReference type="ARBA" id="ARBA00011073"/>
    </source>
</evidence>
<dbReference type="InterPro" id="IPR000209">
    <property type="entry name" value="Peptidase_S8/S53_dom"/>
</dbReference>
<evidence type="ECO:0000256" key="1">
    <source>
        <dbReference type="ARBA" id="ARBA00004613"/>
    </source>
</evidence>
<dbReference type="PRINTS" id="PR00723">
    <property type="entry name" value="SUBTILISIN"/>
</dbReference>
<dbReference type="Gene3D" id="3.30.70.80">
    <property type="entry name" value="Peptidase S8 propeptide/proteinase inhibitor I9"/>
    <property type="match status" value="1"/>
</dbReference>
<dbReference type="FunFam" id="3.40.50.200:FF:000006">
    <property type="entry name" value="Subtilisin-like protease SBT1.5"/>
    <property type="match status" value="1"/>
</dbReference>
<dbReference type="Pfam" id="PF17766">
    <property type="entry name" value="fn3_6"/>
    <property type="match status" value="1"/>
</dbReference>
<dbReference type="InterPro" id="IPR036852">
    <property type="entry name" value="Peptidase_S8/S53_dom_sf"/>
</dbReference>
<proteinExistence type="inferred from homology"/>
<dbReference type="CDD" id="cd04852">
    <property type="entry name" value="Peptidases_S8_3"/>
    <property type="match status" value="1"/>
</dbReference>
<evidence type="ECO:0000259" key="14">
    <source>
        <dbReference type="Pfam" id="PF17766"/>
    </source>
</evidence>
<evidence type="ECO:0000256" key="4">
    <source>
        <dbReference type="ARBA" id="ARBA00022729"/>
    </source>
</evidence>
<feature type="active site" description="Charge relay system" evidence="8 9">
    <location>
        <position position="515"/>
    </location>
</feature>
<comment type="caution">
    <text evidence="15">The sequence shown here is derived from an EMBL/GenBank/DDBJ whole genome shotgun (WGS) entry which is preliminary data.</text>
</comment>
<keyword evidence="7" id="KW-0325">Glycoprotein</keyword>
<dbReference type="InterPro" id="IPR015500">
    <property type="entry name" value="Peptidase_S8_subtilisin-rel"/>
</dbReference>
<evidence type="ECO:0000256" key="7">
    <source>
        <dbReference type="ARBA" id="ARBA00023180"/>
    </source>
</evidence>
<comment type="similarity">
    <text evidence="2 9 10">Belongs to the peptidase S8 family.</text>
</comment>
<evidence type="ECO:0000256" key="5">
    <source>
        <dbReference type="ARBA" id="ARBA00022801"/>
    </source>
</evidence>
<feature type="active site" description="Charge relay system" evidence="8 9">
    <location>
        <position position="157"/>
    </location>
</feature>
<keyword evidence="16" id="KW-1185">Reference proteome</keyword>
<comment type="subcellular location">
    <subcellularLocation>
        <location evidence="1">Secreted</location>
    </subcellularLocation>
</comment>
<feature type="active site" description="Charge relay system" evidence="8 9">
    <location>
        <position position="233"/>
    </location>
</feature>
<dbReference type="GO" id="GO:0006508">
    <property type="term" value="P:proteolysis"/>
    <property type="evidence" value="ECO:0007669"/>
    <property type="project" value="UniProtKB-KW"/>
</dbReference>
<evidence type="ECO:0000256" key="11">
    <source>
        <dbReference type="SAM" id="SignalP"/>
    </source>
</evidence>
<keyword evidence="6 9" id="KW-0720">Serine protease</keyword>
<evidence type="ECO:0000259" key="12">
    <source>
        <dbReference type="Pfam" id="PF00082"/>
    </source>
</evidence>
<sequence length="740" mass="78573">MATTITRLLHHLALFLLVVQFADAVLTPKTKNHAALKPQSSSTTYIVHANDLAKPPHFGSLEEWYHSMVTTHASSTRAASSSGILYTYDTVMHGFAAQLTGDEARLMSSAPGVIGMYKDRVLYPQTTRSPGFMGLQPGNGAWKQTDFGDGVVIGFIDTGIWPENASFNDSGLGPVRSSWRGKCVDAHGFNASLCNNKLIGAKAFHAAADAMAGSASSTYLASTVQSPRDKNGHSTHVASTAAGSEVQNASLYTFSQGTAWGMAPRARIAMYKACDDKGECQNADIVAAVDAAVKDGVDIVSMSLANLSPIPFHDDEIAISTFGAERKRVFVVLGGGNGGPRASTVSNSAPWMTTVGASTVDRLFPAHLTLGDGVVLAGQSLYTMHAKGHAHDPNRDGSATYSFTLPGLTLSYTAGEKLRAYMASVPYPVASFSFGCETVIGHKNRAPVVAAFSWRGPNPVAPELLKPDVVAPGVNILAAWSGDQKSNSDAPLADYPGVPVPDGTRVNYNIISGTSMACPHVAGIAALIKKKYPSWTPVMVRSALMTTAATVDNRGGDILDNGHGATVGRTDNVRIATPLVAGAGHVQLDPGLVYDAGARDYVDFLCALNYTAKQMRRAGDSFRTSCTGTLAGGPAGLNYPSFVVAFDSRTDVRTLTRTLTKVSEEAETYNVTVVAPQHVKVTVTPTTLEFKEHMETRSYSVEFRNEAGGNQEAGGWGFGQITWANEKHKVRSLVAFQWNN</sequence>
<feature type="domain" description="Inhibitor I9" evidence="13">
    <location>
        <begin position="44"/>
        <end position="123"/>
    </location>
</feature>
<evidence type="ECO:0000256" key="6">
    <source>
        <dbReference type="ARBA" id="ARBA00022825"/>
    </source>
</evidence>
<dbReference type="InterPro" id="IPR034197">
    <property type="entry name" value="Peptidases_S8_3"/>
</dbReference>
<dbReference type="Gene3D" id="2.60.40.2310">
    <property type="match status" value="1"/>
</dbReference>
<dbReference type="Proteomes" id="UP000604825">
    <property type="component" value="Unassembled WGS sequence"/>
</dbReference>
<dbReference type="PROSITE" id="PS00138">
    <property type="entry name" value="SUBTILASE_SER"/>
    <property type="match status" value="1"/>
</dbReference>
<keyword evidence="5 9" id="KW-0378">Hydrolase</keyword>
<dbReference type="GO" id="GO:0005576">
    <property type="term" value="C:extracellular region"/>
    <property type="evidence" value="ECO:0007669"/>
    <property type="project" value="UniProtKB-SubCell"/>
</dbReference>
<dbReference type="OrthoDB" id="206201at2759"/>
<evidence type="ECO:0000256" key="10">
    <source>
        <dbReference type="RuleBase" id="RU003355"/>
    </source>
</evidence>
<dbReference type="Pfam" id="PF00082">
    <property type="entry name" value="Peptidase_S8"/>
    <property type="match status" value="1"/>
</dbReference>
<evidence type="ECO:0000256" key="9">
    <source>
        <dbReference type="PROSITE-ProRule" id="PRU01240"/>
    </source>
</evidence>
<feature type="domain" description="Peptidase S8/S53" evidence="12">
    <location>
        <begin position="148"/>
        <end position="564"/>
    </location>
</feature>
<gene>
    <name evidence="15" type="ORF">NCGR_LOCUS21164</name>
</gene>
<dbReference type="PANTHER" id="PTHR10795">
    <property type="entry name" value="PROPROTEIN CONVERTASE SUBTILISIN/KEXIN"/>
    <property type="match status" value="1"/>
</dbReference>